<gene>
    <name evidence="1" type="ORF">L3Q82_012826</name>
</gene>
<keyword evidence="2" id="KW-1185">Reference proteome</keyword>
<dbReference type="EMBL" id="CM041545">
    <property type="protein sequence ID" value="KAI3362527.1"/>
    <property type="molecule type" value="Genomic_DNA"/>
</dbReference>
<reference evidence="1" key="1">
    <citation type="submission" date="2022-04" db="EMBL/GenBank/DDBJ databases">
        <title>Jade perch genome.</title>
        <authorList>
            <person name="Chao B."/>
        </authorList>
    </citation>
    <scope>NUCLEOTIDE SEQUENCE</scope>
    <source>
        <strain evidence="1">CB-2022</strain>
    </source>
</reference>
<comment type="caution">
    <text evidence="1">The sequence shown here is derived from an EMBL/GenBank/DDBJ whole genome shotgun (WGS) entry which is preliminary data.</text>
</comment>
<name>A0ACB8W5M7_9TELE</name>
<sequence>MSVVNNRYEQVRLPLFLALLGGASGAESSCSVHETWLDYVTANYGATWSVP</sequence>
<dbReference type="Proteomes" id="UP000831701">
    <property type="component" value="Chromosome 15"/>
</dbReference>
<organism evidence="1 2">
    <name type="scientific">Scortum barcoo</name>
    <name type="common">barcoo grunter</name>
    <dbReference type="NCBI Taxonomy" id="214431"/>
    <lineage>
        <taxon>Eukaryota</taxon>
        <taxon>Metazoa</taxon>
        <taxon>Chordata</taxon>
        <taxon>Craniata</taxon>
        <taxon>Vertebrata</taxon>
        <taxon>Euteleostomi</taxon>
        <taxon>Actinopterygii</taxon>
        <taxon>Neopterygii</taxon>
        <taxon>Teleostei</taxon>
        <taxon>Neoteleostei</taxon>
        <taxon>Acanthomorphata</taxon>
        <taxon>Eupercaria</taxon>
        <taxon>Centrarchiformes</taxon>
        <taxon>Terapontoidei</taxon>
        <taxon>Terapontidae</taxon>
        <taxon>Scortum</taxon>
    </lineage>
</organism>
<accession>A0ACB8W5M7</accession>
<protein>
    <submittedName>
        <fullName evidence="1">Uncharacterized protein</fullName>
    </submittedName>
</protein>
<proteinExistence type="predicted"/>
<evidence type="ECO:0000313" key="1">
    <source>
        <dbReference type="EMBL" id="KAI3362527.1"/>
    </source>
</evidence>
<evidence type="ECO:0000313" key="2">
    <source>
        <dbReference type="Proteomes" id="UP000831701"/>
    </source>
</evidence>
<feature type="non-terminal residue" evidence="1">
    <location>
        <position position="51"/>
    </location>
</feature>